<dbReference type="PROSITE" id="PS00229">
    <property type="entry name" value="TAU_MAP_1"/>
    <property type="match status" value="1"/>
</dbReference>
<evidence type="ECO:0000256" key="4">
    <source>
        <dbReference type="ARBA" id="ARBA00022737"/>
    </source>
</evidence>
<dbReference type="PROSITE" id="PS51491">
    <property type="entry name" value="TAU_MAP_2"/>
    <property type="match status" value="2"/>
</dbReference>
<evidence type="ECO:0000256" key="1">
    <source>
        <dbReference type="ARBA" id="ARBA00004245"/>
    </source>
</evidence>
<dbReference type="AlphaFoldDB" id="A0A443SPN3"/>
<comment type="caution">
    <text evidence="8">The sequence shown here is derived from an EMBL/GenBank/DDBJ whole genome shotgun (WGS) entry which is preliminary data.</text>
</comment>
<dbReference type="Proteomes" id="UP000288716">
    <property type="component" value="Unassembled WGS sequence"/>
</dbReference>
<evidence type="ECO:0000313" key="8">
    <source>
        <dbReference type="EMBL" id="RWS29477.1"/>
    </source>
</evidence>
<evidence type="ECO:0000256" key="5">
    <source>
        <dbReference type="ARBA" id="ARBA00023212"/>
    </source>
</evidence>
<dbReference type="VEuPathDB" id="VectorBase:LDEU002563"/>
<keyword evidence="9" id="KW-1185">Reference proteome</keyword>
<keyword evidence="2 6" id="KW-0963">Cytoplasm</keyword>
<evidence type="ECO:0000256" key="7">
    <source>
        <dbReference type="SAM" id="MobiDB-lite"/>
    </source>
</evidence>
<feature type="region of interest" description="Disordered" evidence="7">
    <location>
        <begin position="134"/>
        <end position="208"/>
    </location>
</feature>
<evidence type="ECO:0000313" key="9">
    <source>
        <dbReference type="Proteomes" id="UP000288716"/>
    </source>
</evidence>
<dbReference type="GO" id="GO:0043005">
    <property type="term" value="C:neuron projection"/>
    <property type="evidence" value="ECO:0007669"/>
    <property type="project" value="TreeGrafter"/>
</dbReference>
<feature type="compositionally biased region" description="Low complexity" evidence="7">
    <location>
        <begin position="149"/>
        <end position="159"/>
    </location>
</feature>
<sequence>MKYAVHIRCNNHRTILYFIFAFLLFDTEIPPIKAPVGLAKGPDLKGVRSKIGSLQNVKHKPCGGEKKVVTQKLEWNAKSRVGSFENKSHKAGGGGVKVQNQKLDWKVTSKVGSLENVKHKPGGGDVKIFDEKYARSSSEMGSPHPLRSPSPASSIKSIPKTPPVSVTANNVNGNTLPEKVSALSLGNSNAIKPEEKSATEKTNGLSQN</sequence>
<keyword evidence="4" id="KW-0677">Repeat</keyword>
<dbReference type="EMBL" id="NCKV01000900">
    <property type="protein sequence ID" value="RWS29477.1"/>
    <property type="molecule type" value="Genomic_DNA"/>
</dbReference>
<dbReference type="STRING" id="299467.A0A443SPN3"/>
<dbReference type="PANTHER" id="PTHR11501">
    <property type="entry name" value="MICROTUBULE-ASSOCIATED PROTEIN"/>
    <property type="match status" value="1"/>
</dbReference>
<keyword evidence="5 6" id="KW-0206">Cytoskeleton</keyword>
<dbReference type="OrthoDB" id="9378527at2759"/>
<dbReference type="InterPro" id="IPR001084">
    <property type="entry name" value="MAP_tubulin-bd_rpt"/>
</dbReference>
<dbReference type="GO" id="GO:0005874">
    <property type="term" value="C:microtubule"/>
    <property type="evidence" value="ECO:0007669"/>
    <property type="project" value="UniProtKB-KW"/>
</dbReference>
<dbReference type="GO" id="GO:0031175">
    <property type="term" value="P:neuron projection development"/>
    <property type="evidence" value="ECO:0007669"/>
    <property type="project" value="TreeGrafter"/>
</dbReference>
<dbReference type="PANTHER" id="PTHR11501:SF18">
    <property type="entry name" value="MICROTUBULE-ASSOCIATED PROTEIN"/>
    <property type="match status" value="1"/>
</dbReference>
<keyword evidence="6" id="KW-0493">Microtubule</keyword>
<dbReference type="Pfam" id="PF00418">
    <property type="entry name" value="Tubulin-binding"/>
    <property type="match status" value="3"/>
</dbReference>
<evidence type="ECO:0000256" key="6">
    <source>
        <dbReference type="RuleBase" id="RU000686"/>
    </source>
</evidence>
<accession>A0A443SPN3</accession>
<keyword evidence="3" id="KW-0597">Phosphoprotein</keyword>
<reference evidence="8 9" key="1">
    <citation type="journal article" date="2018" name="Gigascience">
        <title>Genomes of trombidid mites reveal novel predicted allergens and laterally-transferred genes associated with secondary metabolism.</title>
        <authorList>
            <person name="Dong X."/>
            <person name="Chaisiri K."/>
            <person name="Xia D."/>
            <person name="Armstrong S.D."/>
            <person name="Fang Y."/>
            <person name="Donnelly M.J."/>
            <person name="Kadowaki T."/>
            <person name="McGarry J.W."/>
            <person name="Darby A.C."/>
            <person name="Makepeace B.L."/>
        </authorList>
    </citation>
    <scope>NUCLEOTIDE SEQUENCE [LARGE SCALE GENOMIC DNA]</scope>
    <source>
        <strain evidence="8">UoL-UT</strain>
    </source>
</reference>
<feature type="compositionally biased region" description="Polar residues" evidence="7">
    <location>
        <begin position="164"/>
        <end position="175"/>
    </location>
</feature>
<dbReference type="InterPro" id="IPR027324">
    <property type="entry name" value="MAP2/MAP4/Tau"/>
</dbReference>
<evidence type="ECO:0000256" key="3">
    <source>
        <dbReference type="ARBA" id="ARBA00022553"/>
    </source>
</evidence>
<organism evidence="8 9">
    <name type="scientific">Leptotrombidium deliense</name>
    <dbReference type="NCBI Taxonomy" id="299467"/>
    <lineage>
        <taxon>Eukaryota</taxon>
        <taxon>Metazoa</taxon>
        <taxon>Ecdysozoa</taxon>
        <taxon>Arthropoda</taxon>
        <taxon>Chelicerata</taxon>
        <taxon>Arachnida</taxon>
        <taxon>Acari</taxon>
        <taxon>Acariformes</taxon>
        <taxon>Trombidiformes</taxon>
        <taxon>Prostigmata</taxon>
        <taxon>Anystina</taxon>
        <taxon>Parasitengona</taxon>
        <taxon>Trombiculoidea</taxon>
        <taxon>Trombiculidae</taxon>
        <taxon>Leptotrombidium</taxon>
    </lineage>
</organism>
<evidence type="ECO:0000256" key="2">
    <source>
        <dbReference type="ARBA" id="ARBA00022490"/>
    </source>
</evidence>
<dbReference type="GO" id="GO:0008017">
    <property type="term" value="F:microtubule binding"/>
    <property type="evidence" value="ECO:0007669"/>
    <property type="project" value="InterPro"/>
</dbReference>
<proteinExistence type="predicted"/>
<gene>
    <name evidence="8" type="ORF">B4U80_06498</name>
</gene>
<protein>
    <recommendedName>
        <fullName evidence="6">Microtubule-associated protein</fullName>
    </recommendedName>
</protein>
<dbReference type="GO" id="GO:0000226">
    <property type="term" value="P:microtubule cytoskeleton organization"/>
    <property type="evidence" value="ECO:0007669"/>
    <property type="project" value="TreeGrafter"/>
</dbReference>
<name>A0A443SPN3_9ACAR</name>
<comment type="subcellular location">
    <subcellularLocation>
        <location evidence="1 6">Cytoplasm</location>
        <location evidence="1 6">Cytoskeleton</location>
    </subcellularLocation>
</comment>